<evidence type="ECO:0000256" key="3">
    <source>
        <dbReference type="SAM" id="MobiDB-lite"/>
    </source>
</evidence>
<dbReference type="Proteomes" id="UP000193642">
    <property type="component" value="Unassembled WGS sequence"/>
</dbReference>
<comment type="cofactor">
    <cofactor evidence="1">
        <name>a divalent metal cation</name>
        <dbReference type="ChEBI" id="CHEBI:60240"/>
    </cofactor>
</comment>
<evidence type="ECO:0000313" key="6">
    <source>
        <dbReference type="Proteomes" id="UP000193642"/>
    </source>
</evidence>
<dbReference type="GO" id="GO:0046872">
    <property type="term" value="F:metal ion binding"/>
    <property type="evidence" value="ECO:0007669"/>
    <property type="project" value="UniProtKB-KW"/>
</dbReference>
<name>A0A1Y2B654_9FUNG</name>
<dbReference type="EMBL" id="MCGO01000083">
    <property type="protein sequence ID" value="ORY30322.1"/>
    <property type="molecule type" value="Genomic_DNA"/>
</dbReference>
<feature type="domain" description="POU-specific" evidence="4">
    <location>
        <begin position="312"/>
        <end position="329"/>
    </location>
</feature>
<comment type="caution">
    <text evidence="5">The sequence shown here is derived from an EMBL/GenBank/DDBJ whole genome shotgun (WGS) entry which is preliminary data.</text>
</comment>
<evidence type="ECO:0000259" key="4">
    <source>
        <dbReference type="PROSITE" id="PS51179"/>
    </source>
</evidence>
<reference evidence="5 6" key="1">
    <citation type="submission" date="2016-07" db="EMBL/GenBank/DDBJ databases">
        <title>Pervasive Adenine N6-methylation of Active Genes in Fungi.</title>
        <authorList>
            <consortium name="DOE Joint Genome Institute"/>
            <person name="Mondo S.J."/>
            <person name="Dannebaum R.O."/>
            <person name="Kuo R.C."/>
            <person name="Labutti K."/>
            <person name="Haridas S."/>
            <person name="Kuo A."/>
            <person name="Salamov A."/>
            <person name="Ahrendt S.R."/>
            <person name="Lipzen A."/>
            <person name="Sullivan W."/>
            <person name="Andreopoulos W.B."/>
            <person name="Clum A."/>
            <person name="Lindquist E."/>
            <person name="Daum C."/>
            <person name="Ramamoorthy G.K."/>
            <person name="Gryganskyi A."/>
            <person name="Culley D."/>
            <person name="Magnuson J.K."/>
            <person name="James T.Y."/>
            <person name="O'Malley M.A."/>
            <person name="Stajich J.E."/>
            <person name="Spatafora J.W."/>
            <person name="Visel A."/>
            <person name="Grigoriev I.V."/>
        </authorList>
    </citation>
    <scope>NUCLEOTIDE SEQUENCE [LARGE SCALE GENOMIC DNA]</scope>
    <source>
        <strain evidence="5 6">JEL800</strain>
    </source>
</reference>
<feature type="region of interest" description="Disordered" evidence="3">
    <location>
        <begin position="40"/>
        <end position="66"/>
    </location>
</feature>
<protein>
    <recommendedName>
        <fullName evidence="4">POU-specific domain-containing protein</fullName>
    </recommendedName>
</protein>
<dbReference type="Pfam" id="PF13359">
    <property type="entry name" value="DDE_Tnp_4"/>
    <property type="match status" value="1"/>
</dbReference>
<accession>A0A1Y2B654</accession>
<dbReference type="InterPro" id="IPR027806">
    <property type="entry name" value="HARBI1_dom"/>
</dbReference>
<dbReference type="PROSITE" id="PS51179">
    <property type="entry name" value="POU_3"/>
    <property type="match status" value="1"/>
</dbReference>
<feature type="compositionally biased region" description="Low complexity" evidence="3">
    <location>
        <begin position="53"/>
        <end position="64"/>
    </location>
</feature>
<sequence length="329" mass="37881">MPNLSERARLLLALKRLIRTQYTEENEDRFLKYALNDQSDASTCSRSDDSDSNFDSSDSSNSDSDLMKLVIEDPSEELGELMELLYDVNSCRYLEERARMPKSKTLRALIFQFRDPSFRSRARMSKASFLQLLEAIENHAVFQNNSNNKQHPVWIQLLLTLERYGTYGNESHLYKARSIGATRSSMGSIFSYFVTILVEFFGFRLATLLQCEYLLGDSGYTLSSTMITPYNRGMQDIPINEAFNEKFSSARVRIEHVNGILKGRWASLTGLRLKTTTAEDMEYVNQWITACIILHNFLLADEWTESDGWFEEETPSEDDIEEFAENGKN</sequence>
<evidence type="ECO:0000313" key="5">
    <source>
        <dbReference type="EMBL" id="ORY30322.1"/>
    </source>
</evidence>
<evidence type="ECO:0000256" key="1">
    <source>
        <dbReference type="ARBA" id="ARBA00001968"/>
    </source>
</evidence>
<dbReference type="GO" id="GO:0003700">
    <property type="term" value="F:DNA-binding transcription factor activity"/>
    <property type="evidence" value="ECO:0007669"/>
    <property type="project" value="InterPro"/>
</dbReference>
<dbReference type="STRING" id="329046.A0A1Y2B654"/>
<keyword evidence="6" id="KW-1185">Reference proteome</keyword>
<dbReference type="InterPro" id="IPR000327">
    <property type="entry name" value="POU_dom"/>
</dbReference>
<evidence type="ECO:0000256" key="2">
    <source>
        <dbReference type="ARBA" id="ARBA00022723"/>
    </source>
</evidence>
<dbReference type="OrthoDB" id="2445244at2759"/>
<organism evidence="5 6">
    <name type="scientific">Rhizoclosmatium globosum</name>
    <dbReference type="NCBI Taxonomy" id="329046"/>
    <lineage>
        <taxon>Eukaryota</taxon>
        <taxon>Fungi</taxon>
        <taxon>Fungi incertae sedis</taxon>
        <taxon>Chytridiomycota</taxon>
        <taxon>Chytridiomycota incertae sedis</taxon>
        <taxon>Chytridiomycetes</taxon>
        <taxon>Chytridiales</taxon>
        <taxon>Chytriomycetaceae</taxon>
        <taxon>Rhizoclosmatium</taxon>
    </lineage>
</organism>
<keyword evidence="2" id="KW-0479">Metal-binding</keyword>
<dbReference type="AlphaFoldDB" id="A0A1Y2B654"/>
<gene>
    <name evidence="5" type="ORF">BCR33DRAFT_792679</name>
</gene>
<proteinExistence type="predicted"/>